<organism evidence="2 3">
    <name type="scientific">Marinicauda pacifica</name>
    <dbReference type="NCBI Taxonomy" id="1133559"/>
    <lineage>
        <taxon>Bacteria</taxon>
        <taxon>Pseudomonadati</taxon>
        <taxon>Pseudomonadota</taxon>
        <taxon>Alphaproteobacteria</taxon>
        <taxon>Maricaulales</taxon>
        <taxon>Maricaulaceae</taxon>
        <taxon>Marinicauda</taxon>
    </lineage>
</organism>
<protein>
    <submittedName>
        <fullName evidence="2">M20/M25/M40 family metallo-hydrolase</fullName>
    </submittedName>
</protein>
<dbReference type="AlphaFoldDB" id="A0A4S2HDW2"/>
<dbReference type="GO" id="GO:0008235">
    <property type="term" value="F:metalloexopeptidase activity"/>
    <property type="evidence" value="ECO:0007669"/>
    <property type="project" value="InterPro"/>
</dbReference>
<dbReference type="Pfam" id="PF04389">
    <property type="entry name" value="Peptidase_M28"/>
    <property type="match status" value="1"/>
</dbReference>
<dbReference type="Proteomes" id="UP000305451">
    <property type="component" value="Unassembled WGS sequence"/>
</dbReference>
<dbReference type="PANTHER" id="PTHR12147:SF26">
    <property type="entry name" value="PEPTIDASE M28 DOMAIN-CONTAINING PROTEIN"/>
    <property type="match status" value="1"/>
</dbReference>
<dbReference type="Gene3D" id="3.40.630.10">
    <property type="entry name" value="Zn peptidases"/>
    <property type="match status" value="1"/>
</dbReference>
<name>A0A4S2HDW2_9PROT</name>
<feature type="domain" description="Peptidase M28" evidence="1">
    <location>
        <begin position="83"/>
        <end position="279"/>
    </location>
</feature>
<dbReference type="SUPFAM" id="SSF53187">
    <property type="entry name" value="Zn-dependent exopeptidases"/>
    <property type="match status" value="1"/>
</dbReference>
<evidence type="ECO:0000259" key="1">
    <source>
        <dbReference type="Pfam" id="PF04389"/>
    </source>
</evidence>
<evidence type="ECO:0000313" key="3">
    <source>
        <dbReference type="Proteomes" id="UP000305451"/>
    </source>
</evidence>
<sequence length="309" mass="33276">MPLLATLPVLALLVAVNAEPLEDVRVLAGDDMAGRAAGTPGSERARAYIMSRFEEIGLTPVGASFEYPFGYMSRSNEPRTGTNIIACLCESGSDRAIVVTAHYDHVGVRRDEIYNGADDNASGVAGMLAIAEHFVENPPEHDVVFVAFDAEEVGLKGAEHFVANPPEALGEMAFNLNLDMIGYNEQNELYAVGSYHFPVLVPIIEEIGASAPVTLSRGYDTPEDTGGDDWTLRTDSGPFFEAGIPFLLLSVEDHPHYHQPTDTFENLTRDFFVNAVETAILMAEKIDTELEAIAAAEPRTATEGAGAAE</sequence>
<keyword evidence="3" id="KW-1185">Reference proteome</keyword>
<dbReference type="InterPro" id="IPR007484">
    <property type="entry name" value="Peptidase_M28"/>
</dbReference>
<dbReference type="RefSeq" id="WP_135943153.1">
    <property type="nucleotide sequence ID" value="NZ_BMEI01000001.1"/>
</dbReference>
<gene>
    <name evidence="2" type="ORF">E5162_01325</name>
</gene>
<evidence type="ECO:0000313" key="2">
    <source>
        <dbReference type="EMBL" id="TGY93958.1"/>
    </source>
</evidence>
<keyword evidence="2" id="KW-0378">Hydrolase</keyword>
<reference evidence="2 3" key="1">
    <citation type="journal article" date="2013" name="Int. J. Syst. Evol. Microbiol.">
        <title>Marinicauda pacifica gen. nov., sp. nov., a prosthecate alphaproteobacterium of the family Hyphomonadaceae isolated from deep seawater.</title>
        <authorList>
            <person name="Zhang X.Y."/>
            <person name="Li G.W."/>
            <person name="Wang C.S."/>
            <person name="Zhang Y.J."/>
            <person name="Xu X.W."/>
            <person name="Li H."/>
            <person name="Liu A."/>
            <person name="Liu C."/>
            <person name="Xie B.B."/>
            <person name="Qin Q.L."/>
            <person name="Xu Z."/>
            <person name="Chen X.L."/>
            <person name="Zhou B.C."/>
            <person name="Zhang Y.Z."/>
        </authorList>
    </citation>
    <scope>NUCLEOTIDE SEQUENCE [LARGE SCALE GENOMIC DNA]</scope>
    <source>
        <strain evidence="2 3">P-1 km-3</strain>
    </source>
</reference>
<dbReference type="EMBL" id="SRXV01000001">
    <property type="protein sequence ID" value="TGY93958.1"/>
    <property type="molecule type" value="Genomic_DNA"/>
</dbReference>
<accession>A0A4S2HDW2</accession>
<dbReference type="InterPro" id="IPR045175">
    <property type="entry name" value="M28_fam"/>
</dbReference>
<dbReference type="GO" id="GO:0006508">
    <property type="term" value="P:proteolysis"/>
    <property type="evidence" value="ECO:0007669"/>
    <property type="project" value="InterPro"/>
</dbReference>
<comment type="caution">
    <text evidence="2">The sequence shown here is derived from an EMBL/GenBank/DDBJ whole genome shotgun (WGS) entry which is preliminary data.</text>
</comment>
<dbReference type="PANTHER" id="PTHR12147">
    <property type="entry name" value="METALLOPEPTIDASE M28 FAMILY MEMBER"/>
    <property type="match status" value="1"/>
</dbReference>
<dbReference type="OrthoDB" id="1521787at2"/>
<proteinExistence type="predicted"/>